<dbReference type="GO" id="GO:0008233">
    <property type="term" value="F:peptidase activity"/>
    <property type="evidence" value="ECO:0007669"/>
    <property type="project" value="UniProtKB-KW"/>
</dbReference>
<evidence type="ECO:0000313" key="2">
    <source>
        <dbReference type="EMBL" id="KAA5548399.1"/>
    </source>
</evidence>
<dbReference type="Pfam" id="PF05618">
    <property type="entry name" value="Zn_protease"/>
    <property type="match status" value="1"/>
</dbReference>
<reference evidence="2 3" key="1">
    <citation type="submission" date="2019-09" db="EMBL/GenBank/DDBJ databases">
        <title>Genome sequence and assembly of Adhaeribacter sp.</title>
        <authorList>
            <person name="Chhetri G."/>
        </authorList>
    </citation>
    <scope>NUCLEOTIDE SEQUENCE [LARGE SCALE GENOMIC DNA]</scope>
    <source>
        <strain evidence="2 3">DK36</strain>
    </source>
</reference>
<comment type="caution">
    <text evidence="2">The sequence shown here is derived from an EMBL/GenBank/DDBJ whole genome shotgun (WGS) entry which is preliminary data.</text>
</comment>
<dbReference type="EMBL" id="VWSF01000003">
    <property type="protein sequence ID" value="KAA5548399.1"/>
    <property type="molecule type" value="Genomic_DNA"/>
</dbReference>
<proteinExistence type="predicted"/>
<evidence type="ECO:0000259" key="1">
    <source>
        <dbReference type="Pfam" id="PF05618"/>
    </source>
</evidence>
<gene>
    <name evidence="2" type="ORF">F0145_06635</name>
</gene>
<name>A0A5M6DQ93_9BACT</name>
<dbReference type="Gene3D" id="2.40.70.10">
    <property type="entry name" value="Acid Proteases"/>
    <property type="match status" value="1"/>
</dbReference>
<dbReference type="InterPro" id="IPR021109">
    <property type="entry name" value="Peptidase_aspartic_dom_sf"/>
</dbReference>
<dbReference type="PANTHER" id="PTHR38037">
    <property type="entry name" value="ZN_PROTEASE DOMAIN-CONTAINING PROTEIN"/>
    <property type="match status" value="1"/>
</dbReference>
<dbReference type="RefSeq" id="WP_150087530.1">
    <property type="nucleotide sequence ID" value="NZ_VWSF01000003.1"/>
</dbReference>
<organism evidence="2 3">
    <name type="scientific">Adhaeribacter rhizoryzae</name>
    <dbReference type="NCBI Taxonomy" id="2607907"/>
    <lineage>
        <taxon>Bacteria</taxon>
        <taxon>Pseudomonadati</taxon>
        <taxon>Bacteroidota</taxon>
        <taxon>Cytophagia</taxon>
        <taxon>Cytophagales</taxon>
        <taxon>Hymenobacteraceae</taxon>
        <taxon>Adhaeribacter</taxon>
    </lineage>
</organism>
<feature type="domain" description="Retropepsin-like aspartic endopeptidase" evidence="1">
    <location>
        <begin position="9"/>
        <end position="144"/>
    </location>
</feature>
<dbReference type="Proteomes" id="UP000323426">
    <property type="component" value="Unassembled WGS sequence"/>
</dbReference>
<keyword evidence="2" id="KW-0378">Hydrolase</keyword>
<protein>
    <submittedName>
        <fullName evidence="2">ATP-dependent zinc protease</fullName>
    </submittedName>
</protein>
<accession>A0A5M6DQ93</accession>
<dbReference type="PANTHER" id="PTHR38037:SF2">
    <property type="entry name" value="ATP-DEPENDENT ZINC PROTEASE DOMAIN-CONTAINING PROTEIN-RELATED"/>
    <property type="match status" value="1"/>
</dbReference>
<dbReference type="AlphaFoldDB" id="A0A5M6DQ93"/>
<dbReference type="InterPro" id="IPR008503">
    <property type="entry name" value="Asp_endopeptidase"/>
</dbReference>
<keyword evidence="2" id="KW-0645">Protease</keyword>
<evidence type="ECO:0000313" key="3">
    <source>
        <dbReference type="Proteomes" id="UP000323426"/>
    </source>
</evidence>
<dbReference type="SUPFAM" id="SSF50630">
    <property type="entry name" value="Acid proteases"/>
    <property type="match status" value="1"/>
</dbReference>
<dbReference type="GO" id="GO:0006508">
    <property type="term" value="P:proteolysis"/>
    <property type="evidence" value="ECO:0007669"/>
    <property type="project" value="UniProtKB-KW"/>
</dbReference>
<keyword evidence="3" id="KW-1185">Reference proteome</keyword>
<sequence length="159" mass="18598">MDEETKKLIGRREMVNFPVLQLFEVEAKIDTGAYTSAIHCSNIQEATLADGSRVIRFQLLDPSHPQYNNKLFEFKEFTLRDIKSSFGDVQERYVIRTQIQLYEEIIQTDFSLSDRRDLKYPVLIGRSLLQNNFIVDVSKKNVALKRKKKANKKKKKNNL</sequence>